<keyword evidence="1" id="KW-1133">Transmembrane helix</keyword>
<evidence type="ECO:0000256" key="1">
    <source>
        <dbReference type="SAM" id="Phobius"/>
    </source>
</evidence>
<reference evidence="2 3" key="1">
    <citation type="submission" date="2021-05" db="EMBL/GenBank/DDBJ databases">
        <title>Fusibacter ferrireducens sp. nov., an anaerobic, sulfur- and Fe-reducing bacterium isolated from the mangrove sediment.</title>
        <authorList>
            <person name="Qiu D."/>
        </authorList>
    </citation>
    <scope>NUCLEOTIDE SEQUENCE [LARGE SCALE GENOMIC DNA]</scope>
    <source>
        <strain evidence="2 3">DSM 12116</strain>
    </source>
</reference>
<evidence type="ECO:0000313" key="2">
    <source>
        <dbReference type="EMBL" id="MBS7526552.1"/>
    </source>
</evidence>
<proteinExistence type="predicted"/>
<sequence>MPIRGRYDLPEVRQLKWCRGSGMLSMLVGIQLLLLLMLPLFVFSAEYLHLLHVKSLLASKTEMASYQLISDLALTDLSMRTTTATRDYSETFDSYLSELLSEDEQWRYQNITANADGYALNVYFEYQYDILLMHRVKTLVCAQTYQIPQNY</sequence>
<organism evidence="2 3">
    <name type="scientific">Fusibacter paucivorans</name>
    <dbReference type="NCBI Taxonomy" id="76009"/>
    <lineage>
        <taxon>Bacteria</taxon>
        <taxon>Bacillati</taxon>
        <taxon>Bacillota</taxon>
        <taxon>Clostridia</taxon>
        <taxon>Eubacteriales</taxon>
        <taxon>Eubacteriales Family XII. Incertae Sedis</taxon>
        <taxon>Fusibacter</taxon>
    </lineage>
</organism>
<feature type="transmembrane region" description="Helical" evidence="1">
    <location>
        <begin position="21"/>
        <end position="43"/>
    </location>
</feature>
<accession>A0ABS5PNT4</accession>
<keyword evidence="1" id="KW-0812">Transmembrane</keyword>
<name>A0ABS5PNT4_9FIRM</name>
<gene>
    <name evidence="2" type="ORF">KHM83_07680</name>
</gene>
<comment type="caution">
    <text evidence="2">The sequence shown here is derived from an EMBL/GenBank/DDBJ whole genome shotgun (WGS) entry which is preliminary data.</text>
</comment>
<evidence type="ECO:0000313" key="3">
    <source>
        <dbReference type="Proteomes" id="UP000746471"/>
    </source>
</evidence>
<dbReference type="Proteomes" id="UP000746471">
    <property type="component" value="Unassembled WGS sequence"/>
</dbReference>
<protein>
    <submittedName>
        <fullName evidence="2">Uncharacterized protein</fullName>
    </submittedName>
</protein>
<dbReference type="RefSeq" id="WP_213236414.1">
    <property type="nucleotide sequence ID" value="NZ_JAHBCL010000011.1"/>
</dbReference>
<keyword evidence="3" id="KW-1185">Reference proteome</keyword>
<keyword evidence="1" id="KW-0472">Membrane</keyword>
<dbReference type="EMBL" id="JAHBCL010000011">
    <property type="protein sequence ID" value="MBS7526552.1"/>
    <property type="molecule type" value="Genomic_DNA"/>
</dbReference>